<proteinExistence type="predicted"/>
<dbReference type="EMBL" id="JBHUMM010000004">
    <property type="protein sequence ID" value="MFD2670584.1"/>
    <property type="molecule type" value="Genomic_DNA"/>
</dbReference>
<dbReference type="RefSeq" id="WP_379927989.1">
    <property type="nucleotide sequence ID" value="NZ_JBHUMM010000004.1"/>
</dbReference>
<reference evidence="2" key="1">
    <citation type="journal article" date="2019" name="Int. J. Syst. Evol. Microbiol.">
        <title>The Global Catalogue of Microorganisms (GCM) 10K type strain sequencing project: providing services to taxonomists for standard genome sequencing and annotation.</title>
        <authorList>
            <consortium name="The Broad Institute Genomics Platform"/>
            <consortium name="The Broad Institute Genome Sequencing Center for Infectious Disease"/>
            <person name="Wu L."/>
            <person name="Ma J."/>
        </authorList>
    </citation>
    <scope>NUCLEOTIDE SEQUENCE [LARGE SCALE GENOMIC DNA]</scope>
    <source>
        <strain evidence="2">KCTC 33676</strain>
    </source>
</reference>
<gene>
    <name evidence="1" type="ORF">ACFSUC_03040</name>
</gene>
<organism evidence="1 2">
    <name type="scientific">Marinicrinis sediminis</name>
    <dbReference type="NCBI Taxonomy" id="1652465"/>
    <lineage>
        <taxon>Bacteria</taxon>
        <taxon>Bacillati</taxon>
        <taxon>Bacillota</taxon>
        <taxon>Bacilli</taxon>
        <taxon>Bacillales</taxon>
        <taxon>Paenibacillaceae</taxon>
    </lineage>
</organism>
<sequence>MKWPLMMIIAGMLFLTVHGGGNSLTGVSRLEQTVAHSAPNRAFVPAANSQYEDHVAHWIQQIAKQAGFEAWQDATWTSDSLGAGMHSWLVEVKAESDGQAVGYLIVGADQAGDYRLLEYGLGPYTLFDTRLTQPYANAHGFDGKQGVWTRLYMRPLEALWMVELVEMVETEDTATKRKRTGLFDAYSGEYYDVSEEKLAGMLNGGESAGIPGMEATVEAALISREMKILRGSNQTCSDPFDHTPWVAEQPIQETEAGELETWLTKQPLTYTQRIVQDHILLVATVCGIHVWQDAHDTEAPEIRYWAVDHGGMRYVPARALQEKGSFYPSS</sequence>
<protein>
    <submittedName>
        <fullName evidence="1">Uncharacterized protein</fullName>
    </submittedName>
</protein>
<evidence type="ECO:0000313" key="1">
    <source>
        <dbReference type="EMBL" id="MFD2670584.1"/>
    </source>
</evidence>
<comment type="caution">
    <text evidence="1">The sequence shown here is derived from an EMBL/GenBank/DDBJ whole genome shotgun (WGS) entry which is preliminary data.</text>
</comment>
<name>A0ABW5R7L5_9BACL</name>
<dbReference type="Proteomes" id="UP001597497">
    <property type="component" value="Unassembled WGS sequence"/>
</dbReference>
<keyword evidence="2" id="KW-1185">Reference proteome</keyword>
<evidence type="ECO:0000313" key="2">
    <source>
        <dbReference type="Proteomes" id="UP001597497"/>
    </source>
</evidence>
<accession>A0ABW5R7L5</accession>